<dbReference type="Proteomes" id="UP001494902">
    <property type="component" value="Unassembled WGS sequence"/>
</dbReference>
<dbReference type="Gene3D" id="2.70.98.30">
    <property type="entry name" value="Golgi alpha-mannosidase II, domain 4"/>
    <property type="match status" value="1"/>
</dbReference>
<keyword evidence="5" id="KW-0119">Carbohydrate metabolism</keyword>
<evidence type="ECO:0000256" key="1">
    <source>
        <dbReference type="ARBA" id="ARBA00000382"/>
    </source>
</evidence>
<reference evidence="11 12" key="1">
    <citation type="submission" date="2024-03" db="EMBL/GenBank/DDBJ databases">
        <title>Draft genome sequence of Pseudonocardia nematodicida JCM 31783.</title>
        <authorList>
            <person name="Butdee W."/>
            <person name="Duangmal K."/>
        </authorList>
    </citation>
    <scope>NUCLEOTIDE SEQUENCE [LARGE SCALE GENOMIC DNA]</scope>
    <source>
        <strain evidence="11 12">JCM 31783</strain>
    </source>
</reference>
<dbReference type="InterPro" id="IPR005200">
    <property type="entry name" value="Endo-beta-glucanase"/>
</dbReference>
<dbReference type="EC" id="3.2.1.39" evidence="3"/>
<keyword evidence="7" id="KW-0961">Cell wall biogenesis/degradation</keyword>
<evidence type="ECO:0000256" key="3">
    <source>
        <dbReference type="ARBA" id="ARBA00012780"/>
    </source>
</evidence>
<comment type="catalytic activity">
    <reaction evidence="1">
        <text>Hydrolysis of (1-&gt;3)-beta-D-glucosidic linkages in (1-&gt;3)-beta-D-glucans.</text>
        <dbReference type="EC" id="3.2.1.39"/>
    </reaction>
</comment>
<dbReference type="PROSITE" id="PS52008">
    <property type="entry name" value="GH81"/>
    <property type="match status" value="1"/>
</dbReference>
<protein>
    <recommendedName>
        <fullName evidence="3">glucan endo-1,3-beta-D-glucosidase</fullName>
        <ecNumber evidence="3">3.2.1.39</ecNumber>
    </recommendedName>
</protein>
<keyword evidence="8" id="KW-0624">Polysaccharide degradation</keyword>
<dbReference type="PANTHER" id="PTHR31983:SF0">
    <property type="entry name" value="GLUCAN ENDO-1,3-BETA-D-GLUCOSIDASE 2"/>
    <property type="match status" value="1"/>
</dbReference>
<keyword evidence="12" id="KW-1185">Reference proteome</keyword>
<evidence type="ECO:0000256" key="9">
    <source>
        <dbReference type="SAM" id="SignalP"/>
    </source>
</evidence>
<keyword evidence="9" id="KW-0732">Signal</keyword>
<evidence type="ECO:0000256" key="4">
    <source>
        <dbReference type="ARBA" id="ARBA00022801"/>
    </source>
</evidence>
<dbReference type="RefSeq" id="WP_349301205.1">
    <property type="nucleotide sequence ID" value="NZ_JBEDNQ010000013.1"/>
</dbReference>
<dbReference type="GO" id="GO:0016787">
    <property type="term" value="F:hydrolase activity"/>
    <property type="evidence" value="ECO:0007669"/>
    <property type="project" value="UniProtKB-KW"/>
</dbReference>
<dbReference type="Pfam" id="PF17652">
    <property type="entry name" value="Glyco_hydro81C"/>
    <property type="match status" value="1"/>
</dbReference>
<feature type="signal peptide" evidence="9">
    <location>
        <begin position="1"/>
        <end position="30"/>
    </location>
</feature>
<evidence type="ECO:0000313" key="11">
    <source>
        <dbReference type="EMBL" id="MEQ3554134.1"/>
    </source>
</evidence>
<evidence type="ECO:0000256" key="5">
    <source>
        <dbReference type="ARBA" id="ARBA00023277"/>
    </source>
</evidence>
<dbReference type="InterPro" id="IPR040720">
    <property type="entry name" value="GH81_C"/>
</dbReference>
<feature type="chain" id="PRO_5046042774" description="glucan endo-1,3-beta-D-glucosidase" evidence="9">
    <location>
        <begin position="31"/>
        <end position="667"/>
    </location>
</feature>
<gene>
    <name evidence="11" type="ORF">WIS52_27010</name>
</gene>
<evidence type="ECO:0000259" key="10">
    <source>
        <dbReference type="Pfam" id="PF17652"/>
    </source>
</evidence>
<organism evidence="11 12">
    <name type="scientific">Pseudonocardia nematodicida</name>
    <dbReference type="NCBI Taxonomy" id="1206997"/>
    <lineage>
        <taxon>Bacteria</taxon>
        <taxon>Bacillati</taxon>
        <taxon>Actinomycetota</taxon>
        <taxon>Actinomycetes</taxon>
        <taxon>Pseudonocardiales</taxon>
        <taxon>Pseudonocardiaceae</taxon>
        <taxon>Pseudonocardia</taxon>
    </lineage>
</organism>
<evidence type="ECO:0000256" key="7">
    <source>
        <dbReference type="ARBA" id="ARBA00023316"/>
    </source>
</evidence>
<dbReference type="PROSITE" id="PS51257">
    <property type="entry name" value="PROKAR_LIPOPROTEIN"/>
    <property type="match status" value="1"/>
</dbReference>
<comment type="similarity">
    <text evidence="2">Belongs to the glycosyl hydrolase 81 family.</text>
</comment>
<dbReference type="PANTHER" id="PTHR31983">
    <property type="entry name" value="ENDO-1,3(4)-BETA-GLUCANASE 1"/>
    <property type="match status" value="1"/>
</dbReference>
<name>A0ABV1KJL7_9PSEU</name>
<evidence type="ECO:0000313" key="12">
    <source>
        <dbReference type="Proteomes" id="UP001494902"/>
    </source>
</evidence>
<accession>A0ABV1KJL7</accession>
<keyword evidence="6" id="KW-0326">Glycosidase</keyword>
<proteinExistence type="inferred from homology"/>
<feature type="domain" description="Glycosyl hydrolase family 81 C-terminal" evidence="10">
    <location>
        <begin position="340"/>
        <end position="658"/>
    </location>
</feature>
<sequence>MPPRRGSLLRRLVALLAVPVVAGCTMVVHAVPGPGPDDPAGPAATAASDPAIAASVAGLPHRSIGTAPAMRLAEDQVPPTNRWFSGLVFPEEPQPVFPLPLSVAVRPDGFSLGVPEVRAEGATIFGAHTPGPDVALGTSDLAVVAYDDLTVTVALLGPEGAEQGRLLITRGSPFVRWTATTEQRVTVGPQPLDADGLVEIRGDRYGVVTDGTLDGSELTLPAGASATFYAVPPDGDAAEFADAARVGVGGGAVTEQVDGDTVRTTLTYRTEGGDTIAGGMPFTGDPGCAPVGEFATVYGPMPVCRTSTVATTTAALTPSGALDLSGVDADGRAELSALVERDVAELRLDAADTYFGGKQLVRAATLMRLASDLDMEPTAQRVRDQLVPLLERWADPAGCEGRVTHCFVYDPAIRGMVGLENSFGSEEFNDHQFHYGYFLYAAAMLGRDDPELVERIGPVIDLLAADVGSPERTPEFPEHRAFDAYAGHSWASGFSPFGDGNNQESSSESVSAYNGLAMWADLRGNVAQRDMAVAMLSREAASAMRYWVEPDLAPFPGFSHQVLGINWGGKRDWSTWFSAEPSAILAIQLIPMSPVAEYLRGDPGRIRANVAEATPGGFDVPYADSIIMYLALADREAALAEARALPEGRIDDGNTRSYMMAWILSRS</sequence>
<evidence type="ECO:0000256" key="8">
    <source>
        <dbReference type="ARBA" id="ARBA00023326"/>
    </source>
</evidence>
<comment type="caution">
    <text evidence="11">The sequence shown here is derived from an EMBL/GenBank/DDBJ whole genome shotgun (WGS) entry which is preliminary data.</text>
</comment>
<evidence type="ECO:0000256" key="6">
    <source>
        <dbReference type="ARBA" id="ARBA00023295"/>
    </source>
</evidence>
<evidence type="ECO:0000256" key="2">
    <source>
        <dbReference type="ARBA" id="ARBA00010730"/>
    </source>
</evidence>
<keyword evidence="4 11" id="KW-0378">Hydrolase</keyword>
<dbReference type="EMBL" id="JBEDNQ010000013">
    <property type="protein sequence ID" value="MEQ3554134.1"/>
    <property type="molecule type" value="Genomic_DNA"/>
</dbReference>